<evidence type="ECO:0000313" key="3">
    <source>
        <dbReference type="Proteomes" id="UP000799324"/>
    </source>
</evidence>
<dbReference type="AlphaFoldDB" id="A0A6A6SYI4"/>
<feature type="region of interest" description="Disordered" evidence="1">
    <location>
        <begin position="191"/>
        <end position="213"/>
    </location>
</feature>
<feature type="region of interest" description="Disordered" evidence="1">
    <location>
        <begin position="1"/>
        <end position="56"/>
    </location>
</feature>
<dbReference type="Proteomes" id="UP000799324">
    <property type="component" value="Unassembled WGS sequence"/>
</dbReference>
<sequence>MSAPRVLAGAQPISAHRGCFGTAARPESKSRNPRAAWFASTVEGEPLGRPSSGKGSVVAIASPAASKSSHTLPADLVIGSTSTSIRYLVGLAAPASAPSRPPPGPAPVHHHTRLSPPPPPSQRIPSKPPPSSTPHLIQDQLHTPQSRRDRAGQWRRGEPSQRRAPSVLAPPTSAHSLTCRWPLRRRRAAAPLHPRPAAWPRSAASRPPARPRRAPARTRAALHRVRTAHCCSVSPAVGDPRPAIRASTTGPPVHRDDIPPASRALAVPSASFSRRIAAGECWHEHGLSRLEA</sequence>
<organism evidence="2 3">
    <name type="scientific">Lophiostoma macrostomum CBS 122681</name>
    <dbReference type="NCBI Taxonomy" id="1314788"/>
    <lineage>
        <taxon>Eukaryota</taxon>
        <taxon>Fungi</taxon>
        <taxon>Dikarya</taxon>
        <taxon>Ascomycota</taxon>
        <taxon>Pezizomycotina</taxon>
        <taxon>Dothideomycetes</taxon>
        <taxon>Pleosporomycetidae</taxon>
        <taxon>Pleosporales</taxon>
        <taxon>Lophiostomataceae</taxon>
        <taxon>Lophiostoma</taxon>
    </lineage>
</organism>
<feature type="compositionally biased region" description="Low complexity" evidence="1">
    <location>
        <begin position="191"/>
        <end position="207"/>
    </location>
</feature>
<evidence type="ECO:0000256" key="1">
    <source>
        <dbReference type="SAM" id="MobiDB-lite"/>
    </source>
</evidence>
<keyword evidence="3" id="KW-1185">Reference proteome</keyword>
<protein>
    <submittedName>
        <fullName evidence="2">Uncharacterized protein</fullName>
    </submittedName>
</protein>
<feature type="region of interest" description="Disordered" evidence="1">
    <location>
        <begin position="94"/>
        <end position="178"/>
    </location>
</feature>
<reference evidence="2" key="1">
    <citation type="journal article" date="2020" name="Stud. Mycol.">
        <title>101 Dothideomycetes genomes: a test case for predicting lifestyles and emergence of pathogens.</title>
        <authorList>
            <person name="Haridas S."/>
            <person name="Albert R."/>
            <person name="Binder M."/>
            <person name="Bloem J."/>
            <person name="Labutti K."/>
            <person name="Salamov A."/>
            <person name="Andreopoulos B."/>
            <person name="Baker S."/>
            <person name="Barry K."/>
            <person name="Bills G."/>
            <person name="Bluhm B."/>
            <person name="Cannon C."/>
            <person name="Castanera R."/>
            <person name="Culley D."/>
            <person name="Daum C."/>
            <person name="Ezra D."/>
            <person name="Gonzalez J."/>
            <person name="Henrissat B."/>
            <person name="Kuo A."/>
            <person name="Liang C."/>
            <person name="Lipzen A."/>
            <person name="Lutzoni F."/>
            <person name="Magnuson J."/>
            <person name="Mondo S."/>
            <person name="Nolan M."/>
            <person name="Ohm R."/>
            <person name="Pangilinan J."/>
            <person name="Park H.-J."/>
            <person name="Ramirez L."/>
            <person name="Alfaro M."/>
            <person name="Sun H."/>
            <person name="Tritt A."/>
            <person name="Yoshinaga Y."/>
            <person name="Zwiers L.-H."/>
            <person name="Turgeon B."/>
            <person name="Goodwin S."/>
            <person name="Spatafora J."/>
            <person name="Crous P."/>
            <person name="Grigoriev I."/>
        </authorList>
    </citation>
    <scope>NUCLEOTIDE SEQUENCE</scope>
    <source>
        <strain evidence="2">CBS 122681</strain>
    </source>
</reference>
<gene>
    <name evidence="2" type="ORF">K491DRAFT_69321</name>
</gene>
<evidence type="ECO:0000313" key="2">
    <source>
        <dbReference type="EMBL" id="KAF2652097.1"/>
    </source>
</evidence>
<feature type="compositionally biased region" description="Pro residues" evidence="1">
    <location>
        <begin position="115"/>
        <end position="132"/>
    </location>
</feature>
<feature type="compositionally biased region" description="Basic and acidic residues" evidence="1">
    <location>
        <begin position="146"/>
        <end position="161"/>
    </location>
</feature>
<dbReference type="EMBL" id="MU004410">
    <property type="protein sequence ID" value="KAF2652097.1"/>
    <property type="molecule type" value="Genomic_DNA"/>
</dbReference>
<accession>A0A6A6SYI4</accession>
<proteinExistence type="predicted"/>
<name>A0A6A6SYI4_9PLEO</name>